<reference evidence="2 3" key="1">
    <citation type="submission" date="2021-12" db="EMBL/GenBank/DDBJ databases">
        <title>Discovery of the Pendulisporaceae a myxobacterial family with distinct sporulation behavior and unique specialized metabolism.</title>
        <authorList>
            <person name="Garcia R."/>
            <person name="Popoff A."/>
            <person name="Bader C.D."/>
            <person name="Loehr J."/>
            <person name="Walesch S."/>
            <person name="Walt C."/>
            <person name="Boldt J."/>
            <person name="Bunk B."/>
            <person name="Haeckl F.J.F.P.J."/>
            <person name="Gunesch A.P."/>
            <person name="Birkelbach J."/>
            <person name="Nuebel U."/>
            <person name="Pietschmann T."/>
            <person name="Bach T."/>
            <person name="Mueller R."/>
        </authorList>
    </citation>
    <scope>NUCLEOTIDE SEQUENCE [LARGE SCALE GENOMIC DNA]</scope>
    <source>
        <strain evidence="2 3">MSr11954</strain>
    </source>
</reference>
<proteinExistence type="predicted"/>
<evidence type="ECO:0000313" key="2">
    <source>
        <dbReference type="EMBL" id="WXB18296.1"/>
    </source>
</evidence>
<keyword evidence="3" id="KW-1185">Reference proteome</keyword>
<dbReference type="InterPro" id="IPR012312">
    <property type="entry name" value="Hemerythrin-like"/>
</dbReference>
<name>A0ABZ2M713_9BACT</name>
<evidence type="ECO:0000313" key="3">
    <source>
        <dbReference type="Proteomes" id="UP001370348"/>
    </source>
</evidence>
<protein>
    <submittedName>
        <fullName evidence="2">Hemerythrin domain-containing protein</fullName>
    </submittedName>
</protein>
<dbReference type="Proteomes" id="UP001370348">
    <property type="component" value="Chromosome"/>
</dbReference>
<dbReference type="Gene3D" id="1.20.120.520">
    <property type="entry name" value="nmb1532 protein domain like"/>
    <property type="match status" value="1"/>
</dbReference>
<dbReference type="EMBL" id="CP089984">
    <property type="protein sequence ID" value="WXB18296.1"/>
    <property type="molecule type" value="Genomic_DNA"/>
</dbReference>
<evidence type="ECO:0000259" key="1">
    <source>
        <dbReference type="Pfam" id="PF01814"/>
    </source>
</evidence>
<dbReference type="Pfam" id="PF01814">
    <property type="entry name" value="Hemerythrin"/>
    <property type="match status" value="1"/>
</dbReference>
<accession>A0ABZ2M713</accession>
<organism evidence="2 3">
    <name type="scientific">Pendulispora albinea</name>
    <dbReference type="NCBI Taxonomy" id="2741071"/>
    <lineage>
        <taxon>Bacteria</taxon>
        <taxon>Pseudomonadati</taxon>
        <taxon>Myxococcota</taxon>
        <taxon>Myxococcia</taxon>
        <taxon>Myxococcales</taxon>
        <taxon>Sorangiineae</taxon>
        <taxon>Pendulisporaceae</taxon>
        <taxon>Pendulispora</taxon>
    </lineage>
</organism>
<feature type="domain" description="Hemerythrin-like" evidence="1">
    <location>
        <begin position="11"/>
        <end position="129"/>
    </location>
</feature>
<gene>
    <name evidence="2" type="ORF">LZC94_13660</name>
</gene>
<dbReference type="RefSeq" id="WP_394827939.1">
    <property type="nucleotide sequence ID" value="NZ_CP089984.1"/>
</dbReference>
<sequence length="154" mass="17377">MDDPYVAHETQLRQVHAYLLGLFAELPRAPAEELAAKTAFACRAMLWHHQAESTGLFPFLRRAGRLRSTDVSFLDACDREHDALHALCQRLLAKGEAPHLDPKGVFALASELGAQFELHAREEEMGLAPPRLRTMVTYEELVAFGREMEAKRPR</sequence>